<dbReference type="InterPro" id="IPR036388">
    <property type="entry name" value="WH-like_DNA-bd_sf"/>
</dbReference>
<organism evidence="2 3">
    <name type="scientific">Paenibacillus selenitireducens</name>
    <dbReference type="NCBI Taxonomy" id="1324314"/>
    <lineage>
        <taxon>Bacteria</taxon>
        <taxon>Bacillati</taxon>
        <taxon>Bacillota</taxon>
        <taxon>Bacilli</taxon>
        <taxon>Bacillales</taxon>
        <taxon>Paenibacillaceae</taxon>
        <taxon>Paenibacillus</taxon>
    </lineage>
</organism>
<dbReference type="PANTHER" id="PTHR43252">
    <property type="entry name" value="TRANSCRIPTIONAL REGULATOR YQJI"/>
    <property type="match status" value="1"/>
</dbReference>
<name>A0A1T2XNI5_9BACL</name>
<dbReference type="SUPFAM" id="SSF46785">
    <property type="entry name" value="Winged helix' DNA-binding domain"/>
    <property type="match status" value="1"/>
</dbReference>
<dbReference type="InterPro" id="IPR036390">
    <property type="entry name" value="WH_DNA-bd_sf"/>
</dbReference>
<reference evidence="2 3" key="1">
    <citation type="submission" date="2017-01" db="EMBL/GenBank/DDBJ databases">
        <title>Genome analysis of Paenibacillus selenitrireducens ES3-24.</title>
        <authorList>
            <person name="Xu D."/>
            <person name="Yao R."/>
            <person name="Zheng S."/>
        </authorList>
    </citation>
    <scope>NUCLEOTIDE SEQUENCE [LARGE SCALE GENOMIC DNA]</scope>
    <source>
        <strain evidence="2 3">ES3-24</strain>
    </source>
</reference>
<evidence type="ECO:0000313" key="2">
    <source>
        <dbReference type="EMBL" id="OPA81378.1"/>
    </source>
</evidence>
<dbReference type="Gene3D" id="1.10.10.10">
    <property type="entry name" value="Winged helix-like DNA-binding domain superfamily/Winged helix DNA-binding domain"/>
    <property type="match status" value="1"/>
</dbReference>
<dbReference type="Proteomes" id="UP000190188">
    <property type="component" value="Unassembled WGS sequence"/>
</dbReference>
<protein>
    <recommendedName>
        <fullName evidence="1">Transcription regulator PadR N-terminal domain-containing protein</fullName>
    </recommendedName>
</protein>
<dbReference type="EMBL" id="MSZX01000001">
    <property type="protein sequence ID" value="OPA81378.1"/>
    <property type="molecule type" value="Genomic_DNA"/>
</dbReference>
<sequence>MSMKLAILGLLMESNSHPYELKQRMKETSMQFYMKVQEGSLYYAIDQLRNDGCIEVVEILKDRNRPDKTIYRITESGKALLKDLILKEMSKPSTIVKPICGVLTFGSYTGQDAFIEKLQRHIALTEARMHVMKQMYNDALATETLSELYIFRSYYDHSMLELHWLRQVKQEAVDGRLHERGNPNQWLPIP</sequence>
<dbReference type="RefSeq" id="WP_078497115.1">
    <property type="nucleotide sequence ID" value="NZ_MSZX01000001.1"/>
</dbReference>
<dbReference type="Pfam" id="PF03551">
    <property type="entry name" value="PadR"/>
    <property type="match status" value="1"/>
</dbReference>
<dbReference type="PANTHER" id="PTHR43252:SF7">
    <property type="entry name" value="TRANSCRIPTIONAL REGULATOR YQJI"/>
    <property type="match status" value="1"/>
</dbReference>
<evidence type="ECO:0000259" key="1">
    <source>
        <dbReference type="Pfam" id="PF03551"/>
    </source>
</evidence>
<accession>A0A1T2XNI5</accession>
<dbReference type="AlphaFoldDB" id="A0A1T2XNI5"/>
<evidence type="ECO:0000313" key="3">
    <source>
        <dbReference type="Proteomes" id="UP000190188"/>
    </source>
</evidence>
<dbReference type="OrthoDB" id="9808762at2"/>
<feature type="domain" description="Transcription regulator PadR N-terminal" evidence="1">
    <location>
        <begin position="7"/>
        <end position="82"/>
    </location>
</feature>
<dbReference type="STRING" id="1324314.BVG16_03450"/>
<proteinExistence type="predicted"/>
<keyword evidence="3" id="KW-1185">Reference proteome</keyword>
<gene>
    <name evidence="2" type="ORF">BVG16_03450</name>
</gene>
<comment type="caution">
    <text evidence="2">The sequence shown here is derived from an EMBL/GenBank/DDBJ whole genome shotgun (WGS) entry which is preliminary data.</text>
</comment>
<dbReference type="InterPro" id="IPR005149">
    <property type="entry name" value="Tscrpt_reg_PadR_N"/>
</dbReference>